<sequence length="413" mass="42883">MNVTALRCGAPPEMTDTLPLERLRCEAVAPSVETIAKLAIDALQSPLGLPPLAQCVTPDDRIAIAVGHGLPAAGPLVAGAIAAFAAAGIDRRHIKVVTASVRDAVPLEEALSHEVASGVLVESHDPSGDDTLCFAGLAKGDKPLLVNRTVFEADVVLPISAEATTGDIAATDEAGGAYDGLFPDFFDRETIDRFRKVRTVNDASALGARQSARRAAADQAGWIVGAPLVLRAVPGPGGGVASVLAGDPEQVTAAAADVSREAWRTPLAEPADVVLAVISGGADQQTWSSVGKALSAAERLVRSGGVIAVWSELAEPIGERLALLTEADDPDELAAALAAESGDEALAAWRVLQALQNGPVFLRSLLDPDEVEPLGIAPVAGMEELQRLVNRFEDCTVLEEAQHVRFTDGANRQ</sequence>
<evidence type="ECO:0000313" key="3">
    <source>
        <dbReference type="Proteomes" id="UP000316426"/>
    </source>
</evidence>
<feature type="domain" description="LarA-like N-terminal" evidence="1">
    <location>
        <begin position="29"/>
        <end position="157"/>
    </location>
</feature>
<dbReference type="AlphaFoldDB" id="A0A518KAK0"/>
<dbReference type="EMBL" id="CP036349">
    <property type="protein sequence ID" value="QDV74816.1"/>
    <property type="molecule type" value="Genomic_DNA"/>
</dbReference>
<evidence type="ECO:0000259" key="1">
    <source>
        <dbReference type="Pfam" id="PF09861"/>
    </source>
</evidence>
<dbReference type="InterPro" id="IPR048068">
    <property type="entry name" value="LarA-like"/>
</dbReference>
<keyword evidence="3" id="KW-1185">Reference proteome</keyword>
<dbReference type="PANTHER" id="PTHR33171">
    <property type="entry name" value="LAR_N DOMAIN-CONTAINING PROTEIN"/>
    <property type="match status" value="1"/>
</dbReference>
<dbReference type="InterPro" id="IPR018657">
    <property type="entry name" value="LarA-like_N"/>
</dbReference>
<dbReference type="Proteomes" id="UP000316426">
    <property type="component" value="Chromosome"/>
</dbReference>
<proteinExistence type="predicted"/>
<name>A0A518KAK0_9BACT</name>
<reference evidence="2 3" key="1">
    <citation type="submission" date="2019-02" db="EMBL/GenBank/DDBJ databases">
        <title>Deep-cultivation of Planctomycetes and their phenomic and genomic characterization uncovers novel biology.</title>
        <authorList>
            <person name="Wiegand S."/>
            <person name="Jogler M."/>
            <person name="Boedeker C."/>
            <person name="Pinto D."/>
            <person name="Vollmers J."/>
            <person name="Rivas-Marin E."/>
            <person name="Kohn T."/>
            <person name="Peeters S.H."/>
            <person name="Heuer A."/>
            <person name="Rast P."/>
            <person name="Oberbeckmann S."/>
            <person name="Bunk B."/>
            <person name="Jeske O."/>
            <person name="Meyerdierks A."/>
            <person name="Storesund J.E."/>
            <person name="Kallscheuer N."/>
            <person name="Luecker S."/>
            <person name="Lage O.M."/>
            <person name="Pohl T."/>
            <person name="Merkel B.J."/>
            <person name="Hornburger P."/>
            <person name="Mueller R.-W."/>
            <person name="Bruemmer F."/>
            <person name="Labrenz M."/>
            <person name="Spormann A.M."/>
            <person name="Op den Camp H."/>
            <person name="Overmann J."/>
            <person name="Amann R."/>
            <person name="Jetten M.S.M."/>
            <person name="Mascher T."/>
            <person name="Medema M.H."/>
            <person name="Devos D.P."/>
            <person name="Kaster A.-K."/>
            <person name="Ovreas L."/>
            <person name="Rohde M."/>
            <person name="Galperin M.Y."/>
            <person name="Jogler C."/>
        </authorList>
    </citation>
    <scope>NUCLEOTIDE SEQUENCE [LARGE SCALE GENOMIC DNA]</scope>
    <source>
        <strain evidence="2 3">Spa11</strain>
    </source>
</reference>
<dbReference type="Gene3D" id="3.40.50.11440">
    <property type="match status" value="1"/>
</dbReference>
<dbReference type="GO" id="GO:0050043">
    <property type="term" value="F:lactate racemase activity"/>
    <property type="evidence" value="ECO:0007669"/>
    <property type="project" value="InterPro"/>
</dbReference>
<organism evidence="2 3">
    <name type="scientific">Botrimarina mediterranea</name>
    <dbReference type="NCBI Taxonomy" id="2528022"/>
    <lineage>
        <taxon>Bacteria</taxon>
        <taxon>Pseudomonadati</taxon>
        <taxon>Planctomycetota</taxon>
        <taxon>Planctomycetia</taxon>
        <taxon>Pirellulales</taxon>
        <taxon>Lacipirellulaceae</taxon>
        <taxon>Botrimarina</taxon>
    </lineage>
</organism>
<evidence type="ECO:0000313" key="2">
    <source>
        <dbReference type="EMBL" id="QDV74816.1"/>
    </source>
</evidence>
<dbReference type="InterPro" id="IPR043166">
    <property type="entry name" value="LarA-like_C"/>
</dbReference>
<accession>A0A518KAK0</accession>
<dbReference type="Gene3D" id="3.90.226.30">
    <property type="match status" value="1"/>
</dbReference>
<gene>
    <name evidence="2" type="ORF">Spa11_30250</name>
</gene>
<dbReference type="KEGG" id="bmei:Spa11_30250"/>
<protein>
    <recommendedName>
        <fullName evidence="1">LarA-like N-terminal domain-containing protein</fullName>
    </recommendedName>
</protein>
<dbReference type="PANTHER" id="PTHR33171:SF17">
    <property type="entry name" value="LARA-LIKE N-TERMINAL DOMAIN-CONTAINING PROTEIN"/>
    <property type="match status" value="1"/>
</dbReference>
<dbReference type="RefSeq" id="WP_145113546.1">
    <property type="nucleotide sequence ID" value="NZ_CP036349.1"/>
</dbReference>
<dbReference type="Pfam" id="PF09861">
    <property type="entry name" value="Lar_N"/>
    <property type="match status" value="1"/>
</dbReference>